<keyword evidence="3" id="KW-1185">Reference proteome</keyword>
<dbReference type="EMBL" id="CAHP01000011">
    <property type="protein sequence ID" value="CCG40281.1"/>
    <property type="molecule type" value="Genomic_DNA"/>
</dbReference>
<feature type="region of interest" description="Disordered" evidence="1">
    <location>
        <begin position="93"/>
        <end position="119"/>
    </location>
</feature>
<name>H8FPJ3_MAGML</name>
<evidence type="ECO:0000313" key="2">
    <source>
        <dbReference type="EMBL" id="CCG40281.1"/>
    </source>
</evidence>
<protein>
    <submittedName>
        <fullName evidence="2">Uncharacterized protein</fullName>
    </submittedName>
</protein>
<comment type="caution">
    <text evidence="2">The sequence shown here is derived from an EMBL/GenBank/DDBJ whole genome shotgun (WGS) entry which is preliminary data.</text>
</comment>
<dbReference type="AlphaFoldDB" id="H8FPJ3"/>
<accession>H8FPJ3</accession>
<gene>
    <name evidence="2" type="ORF">PHAMO_190090</name>
</gene>
<dbReference type="Proteomes" id="UP000004169">
    <property type="component" value="Unassembled WGS sequence"/>
</dbReference>
<organism evidence="2 3">
    <name type="scientific">Magnetospirillum molischianum DSM 120</name>
    <dbReference type="NCBI Taxonomy" id="1150626"/>
    <lineage>
        <taxon>Bacteria</taxon>
        <taxon>Pseudomonadati</taxon>
        <taxon>Pseudomonadota</taxon>
        <taxon>Alphaproteobacteria</taxon>
        <taxon>Rhodospirillales</taxon>
        <taxon>Rhodospirillaceae</taxon>
        <taxon>Magnetospirillum</taxon>
    </lineage>
</organism>
<evidence type="ECO:0000313" key="3">
    <source>
        <dbReference type="Proteomes" id="UP000004169"/>
    </source>
</evidence>
<sequence>MLQRTVTGLYDHTETNFKDSRAMVTEIYSCKDGQDLREGKLDYSSDIVNREEADADARQRCRADPTLRKVAYYAVRDDGGFRMIHAYTNPNWTPAAKPSRHFASSPNRRPKAADKPTSPGLLARLRSVLGL</sequence>
<proteinExistence type="predicted"/>
<dbReference type="eggNOG" id="ENOG5033NJQ">
    <property type="taxonomic scope" value="Bacteria"/>
</dbReference>
<evidence type="ECO:0000256" key="1">
    <source>
        <dbReference type="SAM" id="MobiDB-lite"/>
    </source>
</evidence>
<reference evidence="2 3" key="1">
    <citation type="journal article" date="2012" name="J. Bacteriol.">
        <title>Draft Genome Sequence of the Purple Photosynthetic Bacterium Phaeospirillum molischianum DSM120, a Particularly Versatile Bacterium.</title>
        <authorList>
            <person name="Duquesne K."/>
            <person name="Prima V."/>
            <person name="Ji B."/>
            <person name="Rouy Z."/>
            <person name="Medigue C."/>
            <person name="Talla E."/>
            <person name="Sturgis J.N."/>
        </authorList>
    </citation>
    <scope>NUCLEOTIDE SEQUENCE [LARGE SCALE GENOMIC DNA]</scope>
    <source>
        <strain evidence="3">DSM120</strain>
    </source>
</reference>
<dbReference type="STRING" id="1150626.PHAMO_190090"/>